<organism evidence="2 3">
    <name type="scientific">Pelotomaculum isophthalicicum JI</name>
    <dbReference type="NCBI Taxonomy" id="947010"/>
    <lineage>
        <taxon>Bacteria</taxon>
        <taxon>Bacillati</taxon>
        <taxon>Bacillota</taxon>
        <taxon>Clostridia</taxon>
        <taxon>Eubacteriales</taxon>
        <taxon>Desulfotomaculaceae</taxon>
        <taxon>Pelotomaculum</taxon>
    </lineage>
</organism>
<dbReference type="AlphaFoldDB" id="A0A9X4GXS3"/>
<dbReference type="RefSeq" id="WP_277442287.1">
    <property type="nucleotide sequence ID" value="NZ_JAKOAV010000002.1"/>
</dbReference>
<reference evidence="2" key="1">
    <citation type="submission" date="2022-02" db="EMBL/GenBank/DDBJ databases">
        <authorList>
            <person name="Leng L."/>
        </authorList>
    </citation>
    <scope>NUCLEOTIDE SEQUENCE</scope>
    <source>
        <strain evidence="2">JI</strain>
    </source>
</reference>
<dbReference type="Pfam" id="PF07441">
    <property type="entry name" value="BofA"/>
    <property type="match status" value="1"/>
</dbReference>
<feature type="transmembrane region" description="Helical" evidence="1">
    <location>
        <begin position="30"/>
        <end position="51"/>
    </location>
</feature>
<feature type="transmembrane region" description="Helical" evidence="1">
    <location>
        <begin position="5"/>
        <end position="24"/>
    </location>
</feature>
<keyword evidence="1" id="KW-1133">Transmembrane helix</keyword>
<evidence type="ECO:0000256" key="1">
    <source>
        <dbReference type="SAM" id="Phobius"/>
    </source>
</evidence>
<evidence type="ECO:0000313" key="2">
    <source>
        <dbReference type="EMBL" id="MDF9407115.1"/>
    </source>
</evidence>
<protein>
    <submittedName>
        <fullName evidence="2">Pro-sigmaK processing inhibitor BofA family protein</fullName>
    </submittedName>
</protein>
<keyword evidence="1" id="KW-0472">Membrane</keyword>
<dbReference type="Proteomes" id="UP001154312">
    <property type="component" value="Unassembled WGS sequence"/>
</dbReference>
<comment type="caution">
    <text evidence="2">The sequence shown here is derived from an EMBL/GenBank/DDBJ whole genome shotgun (WGS) entry which is preliminary data.</text>
</comment>
<feature type="transmembrane region" description="Helical" evidence="1">
    <location>
        <begin position="63"/>
        <end position="86"/>
    </location>
</feature>
<gene>
    <name evidence="2" type="ORF">L7E55_01870</name>
</gene>
<proteinExistence type="predicted"/>
<dbReference type="InterPro" id="IPR010001">
    <property type="entry name" value="BofA"/>
</dbReference>
<keyword evidence="1" id="KW-0812">Transmembrane</keyword>
<name>A0A9X4GXS3_9FIRM</name>
<dbReference type="NCBIfam" id="TIGR02862">
    <property type="entry name" value="spore_BofA"/>
    <property type="match status" value="1"/>
</dbReference>
<dbReference type="EMBL" id="JAKOAV010000002">
    <property type="protein sequence ID" value="MDF9407115.1"/>
    <property type="molecule type" value="Genomic_DNA"/>
</dbReference>
<evidence type="ECO:0000313" key="3">
    <source>
        <dbReference type="Proteomes" id="UP001154312"/>
    </source>
</evidence>
<accession>A0A9X4GXS3</accession>
<sequence>MEGKFVFIGLAGLLGLYLIGTALFQPLRLLVRLAACMLLGGGLLLAINAVFGHLGLHIAINPVTLLTAGVLQLPGVALLVLVHYFII</sequence>
<keyword evidence="3" id="KW-1185">Reference proteome</keyword>